<sequence>MAIFAVTYTYSDDVAARDAHRPEHRTYLSQVEGMLLSGPLAEPDGALLVIAAPTREDVAERLDRDPFLLEGIVVERTIRPYTPVLGSQAPTFAEHLER</sequence>
<keyword evidence="3" id="KW-1185">Reference proteome</keyword>
<dbReference type="HOGENOM" id="CLU_110355_7_0_11"/>
<dbReference type="eggNOG" id="COG2350">
    <property type="taxonomic scope" value="Bacteria"/>
</dbReference>
<dbReference type="Pfam" id="PF03795">
    <property type="entry name" value="YCII"/>
    <property type="match status" value="1"/>
</dbReference>
<dbReference type="OrthoDB" id="8968203at2"/>
<gene>
    <name evidence="2" type="ORF">HX89_13260</name>
</gene>
<dbReference type="InterPro" id="IPR005545">
    <property type="entry name" value="YCII"/>
</dbReference>
<accession>A0A075JNM7</accession>
<reference evidence="2 3" key="1">
    <citation type="submission" date="2014-07" db="EMBL/GenBank/DDBJ databases">
        <title>Genome Sequencing of Dermacoccus nishinomiyaensis.</title>
        <authorList>
            <person name="Hong K.W."/>
            <person name="Chan K.G."/>
        </authorList>
    </citation>
    <scope>NUCLEOTIDE SEQUENCE [LARGE SCALE GENOMIC DNA]</scope>
    <source>
        <strain evidence="2 3">M25</strain>
    </source>
</reference>
<evidence type="ECO:0000313" key="3">
    <source>
        <dbReference type="Proteomes" id="UP000027986"/>
    </source>
</evidence>
<dbReference type="SUPFAM" id="SSF54909">
    <property type="entry name" value="Dimeric alpha+beta barrel"/>
    <property type="match status" value="1"/>
</dbReference>
<dbReference type="Proteomes" id="UP000027986">
    <property type="component" value="Chromosome"/>
</dbReference>
<organism evidence="2 3">
    <name type="scientific">Dermacoccus nishinomiyaensis</name>
    <dbReference type="NCBI Taxonomy" id="1274"/>
    <lineage>
        <taxon>Bacteria</taxon>
        <taxon>Bacillati</taxon>
        <taxon>Actinomycetota</taxon>
        <taxon>Actinomycetes</taxon>
        <taxon>Micrococcales</taxon>
        <taxon>Dermacoccaceae</taxon>
        <taxon>Dermacoccus</taxon>
    </lineage>
</organism>
<evidence type="ECO:0000256" key="1">
    <source>
        <dbReference type="ARBA" id="ARBA00007689"/>
    </source>
</evidence>
<dbReference type="STRING" id="1274.HX89_13260"/>
<name>A0A075JNM7_9MICO</name>
<proteinExistence type="inferred from homology"/>
<dbReference type="AlphaFoldDB" id="A0A075JNM7"/>
<dbReference type="Gene3D" id="3.30.70.1060">
    <property type="entry name" value="Dimeric alpha+beta barrel"/>
    <property type="match status" value="1"/>
</dbReference>
<dbReference type="RefSeq" id="WP_038569695.1">
    <property type="nucleotide sequence ID" value="NZ_CAKZHM010000189.1"/>
</dbReference>
<dbReference type="EMBL" id="CP008889">
    <property type="protein sequence ID" value="AIF41733.1"/>
    <property type="molecule type" value="Genomic_DNA"/>
</dbReference>
<protein>
    <submittedName>
        <fullName evidence="2">Uncharacterized protein</fullName>
    </submittedName>
</protein>
<dbReference type="KEGG" id="dni:HX89_13260"/>
<evidence type="ECO:0000313" key="2">
    <source>
        <dbReference type="EMBL" id="AIF41733.1"/>
    </source>
</evidence>
<dbReference type="InterPro" id="IPR011008">
    <property type="entry name" value="Dimeric_a/b-barrel"/>
</dbReference>
<comment type="similarity">
    <text evidence="1">Belongs to the YciI family.</text>
</comment>
<dbReference type="GeneID" id="41842014"/>